<dbReference type="Proteomes" id="UP000202485">
    <property type="component" value="Unassembled WGS sequence"/>
</dbReference>
<evidence type="ECO:0000313" key="3">
    <source>
        <dbReference type="EMBL" id="SMX46948.1"/>
    </source>
</evidence>
<evidence type="ECO:0000256" key="1">
    <source>
        <dbReference type="SAM" id="MobiDB-lite"/>
    </source>
</evidence>
<accession>A0A238KW69</accession>
<keyword evidence="2" id="KW-1133">Transmembrane helix</keyword>
<dbReference type="EMBL" id="FXYG01000004">
    <property type="protein sequence ID" value="SMX46948.1"/>
    <property type="molecule type" value="Genomic_DNA"/>
</dbReference>
<proteinExistence type="predicted"/>
<gene>
    <name evidence="3" type="ORF">RUA8715_02940</name>
</gene>
<feature type="transmembrane region" description="Helical" evidence="2">
    <location>
        <begin position="72"/>
        <end position="88"/>
    </location>
</feature>
<feature type="region of interest" description="Disordered" evidence="1">
    <location>
        <begin position="18"/>
        <end position="37"/>
    </location>
</feature>
<reference evidence="4" key="1">
    <citation type="submission" date="2017-05" db="EMBL/GenBank/DDBJ databases">
        <authorList>
            <person name="Rodrigo-Torres L."/>
            <person name="Arahal R. D."/>
            <person name="Lucena T."/>
        </authorList>
    </citation>
    <scope>NUCLEOTIDE SEQUENCE [LARGE SCALE GENOMIC DNA]</scope>
    <source>
        <strain evidence="4">CECT 8715</strain>
    </source>
</reference>
<evidence type="ECO:0000256" key="2">
    <source>
        <dbReference type="SAM" id="Phobius"/>
    </source>
</evidence>
<evidence type="ECO:0008006" key="5">
    <source>
        <dbReference type="Google" id="ProtNLM"/>
    </source>
</evidence>
<dbReference type="RefSeq" id="WP_093964458.1">
    <property type="nucleotide sequence ID" value="NZ_FXYG01000004.1"/>
</dbReference>
<protein>
    <recommendedName>
        <fullName evidence="5">DUF3618 domain-containing protein</fullName>
    </recommendedName>
</protein>
<keyword evidence="2" id="KW-0812">Transmembrane</keyword>
<name>A0A238KW69_9RHOB</name>
<keyword evidence="2" id="KW-0472">Membrane</keyword>
<sequence length="91" mass="10086">MVTKAELEQQVAELKRQLEEQAEDKKSGARKGGEKVKKAVQDIPDKLSAEFEDWSGEIETALAELDAMPHKKAILFALGVFALGYLIGRSR</sequence>
<dbReference type="AlphaFoldDB" id="A0A238KW69"/>
<dbReference type="OrthoDB" id="7709324at2"/>
<keyword evidence="4" id="KW-1185">Reference proteome</keyword>
<organism evidence="3 4">
    <name type="scientific">Ruegeria arenilitoris</name>
    <dbReference type="NCBI Taxonomy" id="1173585"/>
    <lineage>
        <taxon>Bacteria</taxon>
        <taxon>Pseudomonadati</taxon>
        <taxon>Pseudomonadota</taxon>
        <taxon>Alphaproteobacteria</taxon>
        <taxon>Rhodobacterales</taxon>
        <taxon>Roseobacteraceae</taxon>
        <taxon>Ruegeria</taxon>
    </lineage>
</organism>
<evidence type="ECO:0000313" key="4">
    <source>
        <dbReference type="Proteomes" id="UP000202485"/>
    </source>
</evidence>